<dbReference type="RefSeq" id="WP_387962205.1">
    <property type="nucleotide sequence ID" value="NZ_JBHSGP010000012.1"/>
</dbReference>
<accession>A0ABV9N171</accession>
<evidence type="ECO:0000313" key="2">
    <source>
        <dbReference type="EMBL" id="MFC4722031.1"/>
    </source>
</evidence>
<protein>
    <submittedName>
        <fullName evidence="2">Chorismate-binding protein</fullName>
    </submittedName>
</protein>
<dbReference type="Pfam" id="PF00425">
    <property type="entry name" value="Chorismate_bind"/>
    <property type="match status" value="2"/>
</dbReference>
<dbReference type="InterPro" id="IPR015890">
    <property type="entry name" value="Chorismate_C"/>
</dbReference>
<dbReference type="InterPro" id="IPR005801">
    <property type="entry name" value="ADC_synthase"/>
</dbReference>
<dbReference type="PANTHER" id="PTHR42839">
    <property type="entry name" value="ISOCHORISMATE SYNTHASE ENTC"/>
    <property type="match status" value="1"/>
</dbReference>
<reference evidence="3" key="1">
    <citation type="journal article" date="2019" name="Int. J. Syst. Evol. Microbiol.">
        <title>The Global Catalogue of Microorganisms (GCM) 10K type strain sequencing project: providing services to taxonomists for standard genome sequencing and annotation.</title>
        <authorList>
            <consortium name="The Broad Institute Genomics Platform"/>
            <consortium name="The Broad Institute Genome Sequencing Center for Infectious Disease"/>
            <person name="Wu L."/>
            <person name="Ma J."/>
        </authorList>
    </citation>
    <scope>NUCLEOTIDE SEQUENCE [LARGE SCALE GENOMIC DNA]</scope>
    <source>
        <strain evidence="3">CCUG 63682</strain>
    </source>
</reference>
<evidence type="ECO:0000259" key="1">
    <source>
        <dbReference type="Pfam" id="PF00425"/>
    </source>
</evidence>
<feature type="domain" description="Chorismate-utilising enzyme C-terminal" evidence="1">
    <location>
        <begin position="101"/>
        <end position="299"/>
    </location>
</feature>
<dbReference type="EMBL" id="JBHSGP010000012">
    <property type="protein sequence ID" value="MFC4722031.1"/>
    <property type="molecule type" value="Genomic_DNA"/>
</dbReference>
<sequence length="373" mass="42389">MHLEDFFKQIDSHCQQALPFVAYRKPDSEQVKALLQEDISLYNTSDFTESGFVFAPFDDNEVAVLIPLGHSKSISAQITEEDLQFNKTLDLIVEVHSDKEFHINLVQKGINAIEKGTLKKVVLARTEILLHSDPNPIEIFKRLLANYPTAFVYCFHHPKVGIWLGATPETLLKMEGRRLFTTSLAGTQKFTGNMDVIWQEKERNEQQLVTHFIQDNLNTLANHLQTSEPQTVKAGNVLHLKTDISATIDVDQVGIKQILNVLHPTPAICGLPKESAKEFILKNENYNREFYTGFLGELNFVVKNERSSNRRNIENRAYTSVKKVSNVFVNLRCMQIKKNEAILYVGGGITSDSNPELEWEETKNKAQTMKSVL</sequence>
<evidence type="ECO:0000313" key="3">
    <source>
        <dbReference type="Proteomes" id="UP001595953"/>
    </source>
</evidence>
<proteinExistence type="predicted"/>
<name>A0ABV9N171_9FLAO</name>
<dbReference type="Gene3D" id="3.60.120.10">
    <property type="entry name" value="Anthranilate synthase"/>
    <property type="match status" value="1"/>
</dbReference>
<dbReference type="Proteomes" id="UP001595953">
    <property type="component" value="Unassembled WGS sequence"/>
</dbReference>
<dbReference type="PANTHER" id="PTHR42839:SF2">
    <property type="entry name" value="ISOCHORISMATE SYNTHASE ENTC"/>
    <property type="match status" value="1"/>
</dbReference>
<organism evidence="2 3">
    <name type="scientific">Geojedonia litorea</name>
    <dbReference type="NCBI Taxonomy" id="1268269"/>
    <lineage>
        <taxon>Bacteria</taxon>
        <taxon>Pseudomonadati</taxon>
        <taxon>Bacteroidota</taxon>
        <taxon>Flavobacteriia</taxon>
        <taxon>Flavobacteriales</taxon>
        <taxon>Flavobacteriaceae</taxon>
        <taxon>Geojedonia</taxon>
    </lineage>
</organism>
<feature type="domain" description="Chorismate-utilising enzyme C-terminal" evidence="1">
    <location>
        <begin position="320"/>
        <end position="365"/>
    </location>
</feature>
<keyword evidence="3" id="KW-1185">Reference proteome</keyword>
<dbReference type="SUPFAM" id="SSF56322">
    <property type="entry name" value="ADC synthase"/>
    <property type="match status" value="1"/>
</dbReference>
<comment type="caution">
    <text evidence="2">The sequence shown here is derived from an EMBL/GenBank/DDBJ whole genome shotgun (WGS) entry which is preliminary data.</text>
</comment>
<gene>
    <name evidence="2" type="ORF">ACFO5O_06845</name>
</gene>